<dbReference type="SMART" id="SM00116">
    <property type="entry name" value="CBS"/>
    <property type="match status" value="2"/>
</dbReference>
<feature type="domain" description="CBS" evidence="4">
    <location>
        <begin position="94"/>
        <end position="149"/>
    </location>
</feature>
<dbReference type="RefSeq" id="WP_318648279.1">
    <property type="nucleotide sequence ID" value="NZ_CP137852.1"/>
</dbReference>
<keyword evidence="1" id="KW-0677">Repeat</keyword>
<evidence type="ECO:0000313" key="6">
    <source>
        <dbReference type="Proteomes" id="UP001305521"/>
    </source>
</evidence>
<evidence type="ECO:0000313" key="5">
    <source>
        <dbReference type="EMBL" id="WPB84322.1"/>
    </source>
</evidence>
<evidence type="ECO:0000259" key="3">
    <source>
        <dbReference type="PROSITE" id="PS50914"/>
    </source>
</evidence>
<dbReference type="InterPro" id="IPR007055">
    <property type="entry name" value="BON_dom"/>
</dbReference>
<reference evidence="5 6" key="1">
    <citation type="submission" date="2023-11" db="EMBL/GenBank/DDBJ databases">
        <title>Arctic aerobic anoxygenic photoheterotroph Sediminicoccus rosea KRV36 adapts its photosynthesis to long days of polar summer.</title>
        <authorList>
            <person name="Tomasch J."/>
            <person name="Kopejtka K."/>
            <person name="Bily T."/>
            <person name="Gardiner A.T."/>
            <person name="Gardian Z."/>
            <person name="Shivaramu S."/>
            <person name="Koblizek M."/>
            <person name="Engelhardt F."/>
            <person name="Kaftan D."/>
        </authorList>
    </citation>
    <scope>NUCLEOTIDE SEQUENCE [LARGE SCALE GENOMIC DNA]</scope>
    <source>
        <strain evidence="5 6">R-30</strain>
    </source>
</reference>
<dbReference type="EMBL" id="CP137852">
    <property type="protein sequence ID" value="WPB84322.1"/>
    <property type="molecule type" value="Genomic_DNA"/>
</dbReference>
<dbReference type="PROSITE" id="PS51371">
    <property type="entry name" value="CBS"/>
    <property type="match status" value="2"/>
</dbReference>
<dbReference type="InterPro" id="IPR051462">
    <property type="entry name" value="CBS_domain-containing"/>
</dbReference>
<evidence type="ECO:0000259" key="4">
    <source>
        <dbReference type="PROSITE" id="PS51371"/>
    </source>
</evidence>
<dbReference type="InterPro" id="IPR017080">
    <property type="entry name" value="UCP036990_CBS_BON"/>
</dbReference>
<dbReference type="PIRSF" id="PIRSF036990">
    <property type="entry name" value="UCP036990_CBS_BON"/>
    <property type="match status" value="1"/>
</dbReference>
<organism evidence="5 6">
    <name type="scientific">Sediminicoccus rosea</name>
    <dbReference type="NCBI Taxonomy" id="1225128"/>
    <lineage>
        <taxon>Bacteria</taxon>
        <taxon>Pseudomonadati</taxon>
        <taxon>Pseudomonadota</taxon>
        <taxon>Alphaproteobacteria</taxon>
        <taxon>Acetobacterales</taxon>
        <taxon>Roseomonadaceae</taxon>
        <taxon>Sediminicoccus</taxon>
    </lineage>
</organism>
<dbReference type="Pfam" id="PF00571">
    <property type="entry name" value="CBS"/>
    <property type="match status" value="2"/>
</dbReference>
<sequence>MKSKDLMTTNPVVIAPDTPVAAIAELLAARGISAVPVVDAEGVPLGVVTEGDLIRRLADRPPGPLSWFLQHFGDSTPLIERFAKAHGKTAQDVMTKELLTVSETESVERVAQLMEQHHIRRVLVVKGNHLVGIISRADLLRALLRGEVTPQQSHDDHTIQVALAKAMRAQPWVDTFWVYPSVKTGTVTFHGFARNDATRQGLAIMARAIPGVVAVQDKMAPMPLILRATF</sequence>
<name>A0ABZ0PFU3_9PROT</name>
<dbReference type="Gene3D" id="3.10.580.10">
    <property type="entry name" value="CBS-domain"/>
    <property type="match status" value="1"/>
</dbReference>
<accession>A0ABZ0PFU3</accession>
<dbReference type="SUPFAM" id="SSF54631">
    <property type="entry name" value="CBS-domain pair"/>
    <property type="match status" value="1"/>
</dbReference>
<gene>
    <name evidence="5" type="ORF">R9Z33_19765</name>
</gene>
<proteinExistence type="predicted"/>
<keyword evidence="2" id="KW-0129">CBS domain</keyword>
<dbReference type="PANTHER" id="PTHR48108:SF26">
    <property type="entry name" value="CBS DOMAIN-CONTAINING PROTEIN DDB_G0289609"/>
    <property type="match status" value="1"/>
</dbReference>
<keyword evidence="6" id="KW-1185">Reference proteome</keyword>
<dbReference type="InterPro" id="IPR000644">
    <property type="entry name" value="CBS_dom"/>
</dbReference>
<protein>
    <submittedName>
        <fullName evidence="5">CBS domain-containing protein</fullName>
    </submittedName>
</protein>
<feature type="domain" description="CBS" evidence="4">
    <location>
        <begin position="7"/>
        <end position="65"/>
    </location>
</feature>
<dbReference type="InterPro" id="IPR046342">
    <property type="entry name" value="CBS_dom_sf"/>
</dbReference>
<feature type="domain" description="BON" evidence="3">
    <location>
        <begin position="155"/>
        <end position="223"/>
    </location>
</feature>
<dbReference type="PANTHER" id="PTHR48108">
    <property type="entry name" value="CBS DOMAIN-CONTAINING PROTEIN CBSX2, CHLOROPLASTIC"/>
    <property type="match status" value="1"/>
</dbReference>
<dbReference type="PROSITE" id="PS50914">
    <property type="entry name" value="BON"/>
    <property type="match status" value="1"/>
</dbReference>
<dbReference type="CDD" id="cd04586">
    <property type="entry name" value="CBS_pair_BON_assoc"/>
    <property type="match status" value="1"/>
</dbReference>
<dbReference type="Pfam" id="PF04972">
    <property type="entry name" value="BON"/>
    <property type="match status" value="1"/>
</dbReference>
<evidence type="ECO:0000256" key="2">
    <source>
        <dbReference type="PROSITE-ProRule" id="PRU00703"/>
    </source>
</evidence>
<dbReference type="Proteomes" id="UP001305521">
    <property type="component" value="Chromosome"/>
</dbReference>
<evidence type="ECO:0000256" key="1">
    <source>
        <dbReference type="ARBA" id="ARBA00022737"/>
    </source>
</evidence>